<evidence type="ECO:0000256" key="9">
    <source>
        <dbReference type="ARBA" id="ARBA00022963"/>
    </source>
</evidence>
<feature type="transmembrane region" description="Helical" evidence="16">
    <location>
        <begin position="18"/>
        <end position="43"/>
    </location>
</feature>
<evidence type="ECO:0000256" key="2">
    <source>
        <dbReference type="ARBA" id="ARBA00004651"/>
    </source>
</evidence>
<dbReference type="GO" id="GO:0032590">
    <property type="term" value="C:dendrite membrane"/>
    <property type="evidence" value="ECO:0007669"/>
    <property type="project" value="TreeGrafter"/>
</dbReference>
<comment type="subcellular location">
    <subcellularLocation>
        <location evidence="2">Cell membrane</location>
        <topology evidence="2">Multi-pass membrane protein</topology>
    </subcellularLocation>
</comment>
<feature type="domain" description="Fungal lipase-type" evidence="17">
    <location>
        <begin position="423"/>
        <end position="559"/>
    </location>
</feature>
<evidence type="ECO:0000256" key="4">
    <source>
        <dbReference type="ARBA" id="ARBA00022553"/>
    </source>
</evidence>
<dbReference type="Gene3D" id="3.40.50.1820">
    <property type="entry name" value="alpha/beta hydrolase"/>
    <property type="match status" value="1"/>
</dbReference>
<keyword evidence="9" id="KW-0442">Lipid degradation</keyword>
<dbReference type="GO" id="GO:0019369">
    <property type="term" value="P:arachidonate metabolic process"/>
    <property type="evidence" value="ECO:0007669"/>
    <property type="project" value="TreeGrafter"/>
</dbReference>
<dbReference type="AlphaFoldDB" id="A0A835CMB7"/>
<feature type="region of interest" description="Disordered" evidence="15">
    <location>
        <begin position="341"/>
        <end position="367"/>
    </location>
</feature>
<evidence type="ECO:0000256" key="10">
    <source>
        <dbReference type="ARBA" id="ARBA00022989"/>
    </source>
</evidence>
<keyword evidence="3" id="KW-1003">Cell membrane</keyword>
<name>A0A835CMB7_APHGI</name>
<dbReference type="CDD" id="cd00519">
    <property type="entry name" value="Lipase_3"/>
    <property type="match status" value="1"/>
</dbReference>
<keyword evidence="19" id="KW-1185">Reference proteome</keyword>
<evidence type="ECO:0000256" key="15">
    <source>
        <dbReference type="SAM" id="MobiDB-lite"/>
    </source>
</evidence>
<keyword evidence="7" id="KW-0378">Hydrolase</keyword>
<dbReference type="Pfam" id="PF01764">
    <property type="entry name" value="Lipase_3"/>
    <property type="match status" value="1"/>
</dbReference>
<reference evidence="18 19" key="1">
    <citation type="submission" date="2020-08" db="EMBL/GenBank/DDBJ databases">
        <title>Aphidius gifuensis genome sequencing and assembly.</title>
        <authorList>
            <person name="Du Z."/>
        </authorList>
    </citation>
    <scope>NUCLEOTIDE SEQUENCE [LARGE SCALE GENOMIC DNA]</scope>
    <source>
        <strain evidence="18">YNYX2018</strain>
        <tissue evidence="18">Adults</tissue>
    </source>
</reference>
<evidence type="ECO:0000313" key="19">
    <source>
        <dbReference type="Proteomes" id="UP000639338"/>
    </source>
</evidence>
<proteinExistence type="predicted"/>
<evidence type="ECO:0000313" key="18">
    <source>
        <dbReference type="EMBL" id="KAF7988219.1"/>
    </source>
</evidence>
<evidence type="ECO:0000256" key="16">
    <source>
        <dbReference type="SAM" id="Phobius"/>
    </source>
</evidence>
<evidence type="ECO:0000259" key="17">
    <source>
        <dbReference type="Pfam" id="PF01764"/>
    </source>
</evidence>
<evidence type="ECO:0000256" key="11">
    <source>
        <dbReference type="ARBA" id="ARBA00023098"/>
    </source>
</evidence>
<dbReference type="PANTHER" id="PTHR45792:SF8">
    <property type="entry name" value="DIACYLGLYCEROL LIPASE-ALPHA"/>
    <property type="match status" value="1"/>
</dbReference>
<evidence type="ECO:0000256" key="5">
    <source>
        <dbReference type="ARBA" id="ARBA00022692"/>
    </source>
</evidence>
<dbReference type="EC" id="3.1.1.116" evidence="14"/>
<dbReference type="OrthoDB" id="438440at2759"/>
<dbReference type="GO" id="GO:0046340">
    <property type="term" value="P:diacylglycerol catabolic process"/>
    <property type="evidence" value="ECO:0007669"/>
    <property type="project" value="TreeGrafter"/>
</dbReference>
<dbReference type="GO" id="GO:0045211">
    <property type="term" value="C:postsynaptic membrane"/>
    <property type="evidence" value="ECO:0007669"/>
    <property type="project" value="TreeGrafter"/>
</dbReference>
<feature type="compositionally biased region" description="Low complexity" evidence="15">
    <location>
        <begin position="341"/>
        <end position="358"/>
    </location>
</feature>
<feature type="transmembrane region" description="Helical" evidence="16">
    <location>
        <begin position="102"/>
        <end position="123"/>
    </location>
</feature>
<dbReference type="InterPro" id="IPR002921">
    <property type="entry name" value="Fungal_lipase-type"/>
</dbReference>
<evidence type="ECO:0000256" key="3">
    <source>
        <dbReference type="ARBA" id="ARBA00022475"/>
    </source>
</evidence>
<dbReference type="EMBL" id="JACMRX010000006">
    <property type="protein sequence ID" value="KAF7988219.1"/>
    <property type="molecule type" value="Genomic_DNA"/>
</dbReference>
<comment type="cofactor">
    <cofactor evidence="1">
        <name>Ca(2+)</name>
        <dbReference type="ChEBI" id="CHEBI:29108"/>
    </cofactor>
</comment>
<keyword evidence="4" id="KW-0597">Phosphoprotein</keyword>
<comment type="caution">
    <text evidence="18">The sequence shown here is derived from an EMBL/GenBank/DDBJ whole genome shotgun (WGS) entry which is preliminary data.</text>
</comment>
<dbReference type="InterPro" id="IPR029058">
    <property type="entry name" value="AB_hydrolase_fold"/>
</dbReference>
<dbReference type="GO" id="GO:0005737">
    <property type="term" value="C:cytoplasm"/>
    <property type="evidence" value="ECO:0007669"/>
    <property type="project" value="TreeGrafter"/>
</dbReference>
<dbReference type="GO" id="GO:0004465">
    <property type="term" value="F:lipoprotein lipase activity"/>
    <property type="evidence" value="ECO:0007669"/>
    <property type="project" value="TreeGrafter"/>
</dbReference>
<dbReference type="GO" id="GO:0046872">
    <property type="term" value="F:metal ion binding"/>
    <property type="evidence" value="ECO:0007669"/>
    <property type="project" value="UniProtKB-KW"/>
</dbReference>
<sequence length="711" mass="80789">MPSLVAFGRRWQIGSDDLLVPCLQLALGHLIQAVGLGLFLGIVNWDKSIFCEILLWKYVLVYLGLFIISFIIEFAICILATRGSILDTTARSPIKFLLYIKLFLMLIEIGCLCAGLIWILSYYDTCPINYSMKKSMSGFVLCNGVIVFVVLMIIWCIYDPAGKTWVESTKYKKDFEINSQLTDRDWRHGKVKKAYHDRWTQRCSLLFCCFGECKTERDSFTDISHLLNDIFLHLDVVPSDVVAGLVLLREFQMIERKLIVQQQDNDVFEFLSGVPITPMTKFLSLTNNDDTRHLKNVIHYMHFALAAYGGSPLLDDHILQPCKIGTKCCCLMNNNKKTNNKYNNTNNNNNNNNMNINDNDNDNDSNDDNFDYDDDGDICDCEYSVFHKMVQLGNIVIVHREFSVGIGKTPFFVALDYIKKQIVISIRGTMSMVDIITDLDGEPVVLPLLEKKDDWLAHKMMLQAAEYIKNNLIDNCVLSKAFNKDLTRQTNTFGLTLVGHSLGAGTASILAILLRQDYPNLICYSYAPPGGLLSMPAQIYTQKFIISTILGKDFVPRMGLRQMECLRADVMNALRQSADPKWKTICSVMCCGCNSKPTAITKLENGGCIVEYHKNKNQARLLVPIDTVIIKPRHLPLYPPGKIIHVVRKYPNDQDEDDEKKQKMTKTTPPPLYLALWAGPCDFDEVLISPAMIQDHRPDHMLEILNKFKMA</sequence>
<dbReference type="Proteomes" id="UP000639338">
    <property type="component" value="Unassembled WGS sequence"/>
</dbReference>
<organism evidence="18 19">
    <name type="scientific">Aphidius gifuensis</name>
    <name type="common">Parasitoid wasp</name>
    <dbReference type="NCBI Taxonomy" id="684658"/>
    <lineage>
        <taxon>Eukaryota</taxon>
        <taxon>Metazoa</taxon>
        <taxon>Ecdysozoa</taxon>
        <taxon>Arthropoda</taxon>
        <taxon>Hexapoda</taxon>
        <taxon>Insecta</taxon>
        <taxon>Pterygota</taxon>
        <taxon>Neoptera</taxon>
        <taxon>Endopterygota</taxon>
        <taxon>Hymenoptera</taxon>
        <taxon>Apocrita</taxon>
        <taxon>Ichneumonoidea</taxon>
        <taxon>Braconidae</taxon>
        <taxon>Aphidiinae</taxon>
        <taxon>Aphidius</taxon>
    </lineage>
</organism>
<evidence type="ECO:0000256" key="13">
    <source>
        <dbReference type="ARBA" id="ARBA00024531"/>
    </source>
</evidence>
<evidence type="ECO:0000256" key="6">
    <source>
        <dbReference type="ARBA" id="ARBA00022723"/>
    </source>
</evidence>
<keyword evidence="11" id="KW-0443">Lipid metabolism</keyword>
<keyword evidence="6" id="KW-0479">Metal-binding</keyword>
<feature type="transmembrane region" description="Helical" evidence="16">
    <location>
        <begin position="135"/>
        <end position="158"/>
    </location>
</feature>
<dbReference type="PANTHER" id="PTHR45792">
    <property type="entry name" value="DIACYLGLYCEROL LIPASE HOMOLOG-RELATED"/>
    <property type="match status" value="1"/>
</dbReference>
<keyword evidence="10 16" id="KW-1133">Transmembrane helix</keyword>
<keyword evidence="12 16" id="KW-0472">Membrane</keyword>
<feature type="transmembrane region" description="Helical" evidence="16">
    <location>
        <begin position="55"/>
        <end position="81"/>
    </location>
</feature>
<keyword evidence="8" id="KW-0106">Calcium</keyword>
<protein>
    <recommendedName>
        <fullName evidence="14">sn-1-specific diacylglycerol lipase</fullName>
        <ecNumber evidence="14">3.1.1.116</ecNumber>
    </recommendedName>
</protein>
<evidence type="ECO:0000256" key="12">
    <source>
        <dbReference type="ARBA" id="ARBA00023136"/>
    </source>
</evidence>
<dbReference type="SUPFAM" id="SSF53474">
    <property type="entry name" value="alpha/beta-Hydrolases"/>
    <property type="match status" value="1"/>
</dbReference>
<comment type="catalytic activity">
    <reaction evidence="13">
        <text>a 1,2-diacyl-sn-glycerol + H2O = a 2-acylglycerol + a fatty acid + H(+)</text>
        <dbReference type="Rhea" id="RHEA:33275"/>
        <dbReference type="ChEBI" id="CHEBI:15377"/>
        <dbReference type="ChEBI" id="CHEBI:15378"/>
        <dbReference type="ChEBI" id="CHEBI:17389"/>
        <dbReference type="ChEBI" id="CHEBI:17815"/>
        <dbReference type="ChEBI" id="CHEBI:28868"/>
        <dbReference type="EC" id="3.1.1.116"/>
    </reaction>
    <physiologicalReaction direction="left-to-right" evidence="13">
        <dbReference type="Rhea" id="RHEA:33276"/>
    </physiologicalReaction>
</comment>
<keyword evidence="5 16" id="KW-0812">Transmembrane</keyword>
<gene>
    <name evidence="18" type="ORF">HCN44_007713</name>
</gene>
<accession>A0A835CMB7</accession>
<dbReference type="InterPro" id="IPR052214">
    <property type="entry name" value="DAG_Lipase-Related"/>
</dbReference>
<evidence type="ECO:0000256" key="7">
    <source>
        <dbReference type="ARBA" id="ARBA00022801"/>
    </source>
</evidence>
<evidence type="ECO:0000256" key="14">
    <source>
        <dbReference type="ARBA" id="ARBA00026104"/>
    </source>
</evidence>
<evidence type="ECO:0000256" key="1">
    <source>
        <dbReference type="ARBA" id="ARBA00001913"/>
    </source>
</evidence>
<evidence type="ECO:0000256" key="8">
    <source>
        <dbReference type="ARBA" id="ARBA00022837"/>
    </source>
</evidence>